<gene>
    <name evidence="1" type="ORF">CGI_10007441</name>
</gene>
<protein>
    <submittedName>
        <fullName evidence="1">Uncharacterized protein</fullName>
    </submittedName>
</protein>
<dbReference type="AlphaFoldDB" id="K1P7Y6"/>
<sequence length="140" mass="15249">MTDVAGSTVSSTVTSQTTEAMTDSITSIPTVATCATRSDCNQQNTHLTFPTFTMPCPVDHIDCVNNECFCRLTCPVCDDENPNCDVTHACSLGEVCMIRNTPFTVHCSKTKLLTNAKKIRKKIFGNRSLNPGRLGTCPRL</sequence>
<dbReference type="HOGENOM" id="CLU_1837034_0_0_1"/>
<dbReference type="EMBL" id="JH816357">
    <property type="protein sequence ID" value="EKC19832.1"/>
    <property type="molecule type" value="Genomic_DNA"/>
</dbReference>
<name>K1P7Y6_MAGGI</name>
<reference evidence="1" key="1">
    <citation type="journal article" date="2012" name="Nature">
        <title>The oyster genome reveals stress adaptation and complexity of shell formation.</title>
        <authorList>
            <person name="Zhang G."/>
            <person name="Fang X."/>
            <person name="Guo X."/>
            <person name="Li L."/>
            <person name="Luo R."/>
            <person name="Xu F."/>
            <person name="Yang P."/>
            <person name="Zhang L."/>
            <person name="Wang X."/>
            <person name="Qi H."/>
            <person name="Xiong Z."/>
            <person name="Que H."/>
            <person name="Xie Y."/>
            <person name="Holland P.W."/>
            <person name="Paps J."/>
            <person name="Zhu Y."/>
            <person name="Wu F."/>
            <person name="Chen Y."/>
            <person name="Wang J."/>
            <person name="Peng C."/>
            <person name="Meng J."/>
            <person name="Yang L."/>
            <person name="Liu J."/>
            <person name="Wen B."/>
            <person name="Zhang N."/>
            <person name="Huang Z."/>
            <person name="Zhu Q."/>
            <person name="Feng Y."/>
            <person name="Mount A."/>
            <person name="Hedgecock D."/>
            <person name="Xu Z."/>
            <person name="Liu Y."/>
            <person name="Domazet-Loso T."/>
            <person name="Du Y."/>
            <person name="Sun X."/>
            <person name="Zhang S."/>
            <person name="Liu B."/>
            <person name="Cheng P."/>
            <person name="Jiang X."/>
            <person name="Li J."/>
            <person name="Fan D."/>
            <person name="Wang W."/>
            <person name="Fu W."/>
            <person name="Wang T."/>
            <person name="Wang B."/>
            <person name="Zhang J."/>
            <person name="Peng Z."/>
            <person name="Li Y."/>
            <person name="Li N."/>
            <person name="Wang J."/>
            <person name="Chen M."/>
            <person name="He Y."/>
            <person name="Tan F."/>
            <person name="Song X."/>
            <person name="Zheng Q."/>
            <person name="Huang R."/>
            <person name="Yang H."/>
            <person name="Du X."/>
            <person name="Chen L."/>
            <person name="Yang M."/>
            <person name="Gaffney P.M."/>
            <person name="Wang S."/>
            <person name="Luo L."/>
            <person name="She Z."/>
            <person name="Ming Y."/>
            <person name="Huang W."/>
            <person name="Zhang S."/>
            <person name="Huang B."/>
            <person name="Zhang Y."/>
            <person name="Qu T."/>
            <person name="Ni P."/>
            <person name="Miao G."/>
            <person name="Wang J."/>
            <person name="Wang Q."/>
            <person name="Steinberg C.E."/>
            <person name="Wang H."/>
            <person name="Li N."/>
            <person name="Qian L."/>
            <person name="Zhang G."/>
            <person name="Li Y."/>
            <person name="Yang H."/>
            <person name="Liu X."/>
            <person name="Wang J."/>
            <person name="Yin Y."/>
            <person name="Wang J."/>
        </authorList>
    </citation>
    <scope>NUCLEOTIDE SEQUENCE [LARGE SCALE GENOMIC DNA]</scope>
    <source>
        <strain evidence="1">05x7-T-G4-1.051#20</strain>
    </source>
</reference>
<organism evidence="1">
    <name type="scientific">Magallana gigas</name>
    <name type="common">Pacific oyster</name>
    <name type="synonym">Crassostrea gigas</name>
    <dbReference type="NCBI Taxonomy" id="29159"/>
    <lineage>
        <taxon>Eukaryota</taxon>
        <taxon>Metazoa</taxon>
        <taxon>Spiralia</taxon>
        <taxon>Lophotrochozoa</taxon>
        <taxon>Mollusca</taxon>
        <taxon>Bivalvia</taxon>
        <taxon>Autobranchia</taxon>
        <taxon>Pteriomorphia</taxon>
        <taxon>Ostreida</taxon>
        <taxon>Ostreoidea</taxon>
        <taxon>Ostreidae</taxon>
        <taxon>Magallana</taxon>
    </lineage>
</organism>
<accession>K1P7Y6</accession>
<evidence type="ECO:0000313" key="1">
    <source>
        <dbReference type="EMBL" id="EKC19832.1"/>
    </source>
</evidence>
<dbReference type="InParanoid" id="K1P7Y6"/>
<proteinExistence type="predicted"/>